<protein>
    <recommendedName>
        <fullName evidence="8">C2H2-type domain-containing protein</fullName>
    </recommendedName>
</protein>
<evidence type="ECO:0000256" key="3">
    <source>
        <dbReference type="ARBA" id="ARBA00022737"/>
    </source>
</evidence>
<dbReference type="PROSITE" id="PS50157">
    <property type="entry name" value="ZINC_FINGER_C2H2_2"/>
    <property type="match status" value="2"/>
</dbReference>
<evidence type="ECO:0000256" key="5">
    <source>
        <dbReference type="ARBA" id="ARBA00022833"/>
    </source>
</evidence>
<feature type="domain" description="C2H2-type" evidence="8">
    <location>
        <begin position="40"/>
        <end position="67"/>
    </location>
</feature>
<evidence type="ECO:0000256" key="4">
    <source>
        <dbReference type="ARBA" id="ARBA00022771"/>
    </source>
</evidence>
<evidence type="ECO:0000256" key="7">
    <source>
        <dbReference type="PROSITE-ProRule" id="PRU00042"/>
    </source>
</evidence>
<keyword evidence="2" id="KW-0479">Metal-binding</keyword>
<comment type="subcellular location">
    <subcellularLocation>
        <location evidence="1">Nucleus</location>
    </subcellularLocation>
</comment>
<dbReference type="InterPro" id="IPR050331">
    <property type="entry name" value="Zinc_finger"/>
</dbReference>
<dbReference type="Proteomes" id="UP001054945">
    <property type="component" value="Unassembled WGS sequence"/>
</dbReference>
<dbReference type="FunFam" id="3.30.160.60:FF:000100">
    <property type="entry name" value="Zinc finger 45-like"/>
    <property type="match status" value="1"/>
</dbReference>
<dbReference type="Pfam" id="PF00096">
    <property type="entry name" value="zf-C2H2"/>
    <property type="match status" value="1"/>
</dbReference>
<dbReference type="SUPFAM" id="SSF57667">
    <property type="entry name" value="beta-beta-alpha zinc fingers"/>
    <property type="match status" value="2"/>
</dbReference>
<keyword evidence="10" id="KW-1185">Reference proteome</keyword>
<reference evidence="9 10" key="1">
    <citation type="submission" date="2021-06" db="EMBL/GenBank/DDBJ databases">
        <title>Caerostris extrusa draft genome.</title>
        <authorList>
            <person name="Kono N."/>
            <person name="Arakawa K."/>
        </authorList>
    </citation>
    <scope>NUCLEOTIDE SEQUENCE [LARGE SCALE GENOMIC DNA]</scope>
</reference>
<evidence type="ECO:0000256" key="1">
    <source>
        <dbReference type="ARBA" id="ARBA00004123"/>
    </source>
</evidence>
<proteinExistence type="predicted"/>
<dbReference type="EMBL" id="BPLR01001318">
    <property type="protein sequence ID" value="GIZ01563.1"/>
    <property type="molecule type" value="Genomic_DNA"/>
</dbReference>
<name>A0AAV4Y334_CAEEX</name>
<feature type="domain" description="C2H2-type" evidence="8">
    <location>
        <begin position="12"/>
        <end position="39"/>
    </location>
</feature>
<dbReference type="GO" id="GO:0005634">
    <property type="term" value="C:nucleus"/>
    <property type="evidence" value="ECO:0007669"/>
    <property type="project" value="UniProtKB-SubCell"/>
</dbReference>
<evidence type="ECO:0000313" key="9">
    <source>
        <dbReference type="EMBL" id="GIZ01563.1"/>
    </source>
</evidence>
<dbReference type="PANTHER" id="PTHR16515:SF49">
    <property type="entry name" value="GASTRULA ZINC FINGER PROTEIN XLCGF49.1-LIKE-RELATED"/>
    <property type="match status" value="1"/>
</dbReference>
<dbReference type="FunFam" id="3.30.160.60:FF:001498">
    <property type="entry name" value="Zinc finger protein 404"/>
    <property type="match status" value="1"/>
</dbReference>
<dbReference type="AlphaFoldDB" id="A0AAV4Y334"/>
<keyword evidence="3" id="KW-0677">Repeat</keyword>
<dbReference type="SMART" id="SM00355">
    <property type="entry name" value="ZnF_C2H2"/>
    <property type="match status" value="2"/>
</dbReference>
<evidence type="ECO:0000256" key="6">
    <source>
        <dbReference type="ARBA" id="ARBA00023242"/>
    </source>
</evidence>
<comment type="caution">
    <text evidence="9">The sequence shown here is derived from an EMBL/GenBank/DDBJ whole genome shotgun (WGS) entry which is preliminary data.</text>
</comment>
<evidence type="ECO:0000256" key="2">
    <source>
        <dbReference type="ARBA" id="ARBA00022723"/>
    </source>
</evidence>
<sequence length="111" mass="12573">MHVPQKMKKPSYEYSKCPIIFGRKDYLESHERCHNVEKPYVCKFCDKAFTQSGHLGIYIRTHTGEKPHSCTNCSKNFVSSGDLKNMSAASTLTKNRIHVINAVNVLLTVAI</sequence>
<dbReference type="GO" id="GO:0008270">
    <property type="term" value="F:zinc ion binding"/>
    <property type="evidence" value="ECO:0007669"/>
    <property type="project" value="UniProtKB-KW"/>
</dbReference>
<dbReference type="InterPro" id="IPR036236">
    <property type="entry name" value="Znf_C2H2_sf"/>
</dbReference>
<dbReference type="Gene3D" id="3.30.160.60">
    <property type="entry name" value="Classic Zinc Finger"/>
    <property type="match status" value="2"/>
</dbReference>
<organism evidence="9 10">
    <name type="scientific">Caerostris extrusa</name>
    <name type="common">Bark spider</name>
    <name type="synonym">Caerostris bankana</name>
    <dbReference type="NCBI Taxonomy" id="172846"/>
    <lineage>
        <taxon>Eukaryota</taxon>
        <taxon>Metazoa</taxon>
        <taxon>Ecdysozoa</taxon>
        <taxon>Arthropoda</taxon>
        <taxon>Chelicerata</taxon>
        <taxon>Arachnida</taxon>
        <taxon>Araneae</taxon>
        <taxon>Araneomorphae</taxon>
        <taxon>Entelegynae</taxon>
        <taxon>Araneoidea</taxon>
        <taxon>Araneidae</taxon>
        <taxon>Caerostris</taxon>
    </lineage>
</organism>
<keyword evidence="6" id="KW-0539">Nucleus</keyword>
<keyword evidence="4 7" id="KW-0863">Zinc-finger</keyword>
<evidence type="ECO:0000313" key="10">
    <source>
        <dbReference type="Proteomes" id="UP001054945"/>
    </source>
</evidence>
<dbReference type="InterPro" id="IPR013087">
    <property type="entry name" value="Znf_C2H2_type"/>
</dbReference>
<dbReference type="GO" id="GO:0010468">
    <property type="term" value="P:regulation of gene expression"/>
    <property type="evidence" value="ECO:0007669"/>
    <property type="project" value="TreeGrafter"/>
</dbReference>
<dbReference type="PANTHER" id="PTHR16515">
    <property type="entry name" value="PR DOMAIN ZINC FINGER PROTEIN"/>
    <property type="match status" value="1"/>
</dbReference>
<gene>
    <name evidence="9" type="ORF">CEXT_182061</name>
</gene>
<accession>A0AAV4Y334</accession>
<evidence type="ECO:0000259" key="8">
    <source>
        <dbReference type="PROSITE" id="PS50157"/>
    </source>
</evidence>
<keyword evidence="5" id="KW-0862">Zinc</keyword>